<dbReference type="RefSeq" id="WP_191699826.1">
    <property type="nucleotide sequence ID" value="NZ_JACSPZ010000003.1"/>
</dbReference>
<evidence type="ECO:0000313" key="2">
    <source>
        <dbReference type="Proteomes" id="UP000619101"/>
    </source>
</evidence>
<keyword evidence="2" id="KW-1185">Reference proteome</keyword>
<dbReference type="Pfam" id="PF13155">
    <property type="entry name" value="Toprim_2"/>
    <property type="match status" value="1"/>
</dbReference>
<proteinExistence type="predicted"/>
<dbReference type="Gene3D" id="3.40.1360.10">
    <property type="match status" value="1"/>
</dbReference>
<dbReference type="EMBL" id="JACSPZ010000003">
    <property type="protein sequence ID" value="MBD8036852.1"/>
    <property type="molecule type" value="Genomic_DNA"/>
</dbReference>
<organism evidence="1 2">
    <name type="scientific">Solibacillus faecavium</name>
    <dbReference type="NCBI Taxonomy" id="2762221"/>
    <lineage>
        <taxon>Bacteria</taxon>
        <taxon>Bacillati</taxon>
        <taxon>Bacillota</taxon>
        <taxon>Bacilli</taxon>
        <taxon>Bacillales</taxon>
        <taxon>Caryophanaceae</taxon>
        <taxon>Solibacillus</taxon>
    </lineage>
</organism>
<evidence type="ECO:0000313" key="1">
    <source>
        <dbReference type="EMBL" id="MBD8036852.1"/>
    </source>
</evidence>
<dbReference type="Proteomes" id="UP000619101">
    <property type="component" value="Unassembled WGS sequence"/>
</dbReference>
<protein>
    <submittedName>
        <fullName evidence="1">Toprim domain-containing protein</fullName>
    </submittedName>
</protein>
<sequence>MGKCIVVEGRADKMRLIPLLAEEVTIICTNGTISEVNLIELLEDYEHYEIVTMFDADKNGEKLRKLMNRAFPEVTQLIIPREYVEVEKTPKHILQNLLIQAKFLIKEG</sequence>
<dbReference type="PANTHER" id="PTHR39156:SF2">
    <property type="entry name" value="DNA PRIMASE (BACTERIAL TYPE) AND SMALL PRIMASE-LIKE PROTEINS"/>
    <property type="match status" value="1"/>
</dbReference>
<name>A0ABR8XY29_9BACL</name>
<gene>
    <name evidence="1" type="ORF">H9635_08860</name>
</gene>
<accession>A0ABR8XY29</accession>
<comment type="caution">
    <text evidence="1">The sequence shown here is derived from an EMBL/GenBank/DDBJ whole genome shotgun (WGS) entry which is preliminary data.</text>
</comment>
<dbReference type="PANTHER" id="PTHR39156">
    <property type="entry name" value="RIBONUCLEASE M5"/>
    <property type="match status" value="1"/>
</dbReference>
<dbReference type="SUPFAM" id="SSF110455">
    <property type="entry name" value="Toprim domain"/>
    <property type="match status" value="1"/>
</dbReference>
<reference evidence="1 2" key="1">
    <citation type="submission" date="2020-08" db="EMBL/GenBank/DDBJ databases">
        <title>A Genomic Blueprint of the Chicken Gut Microbiome.</title>
        <authorList>
            <person name="Gilroy R."/>
            <person name="Ravi A."/>
            <person name="Getino M."/>
            <person name="Pursley I."/>
            <person name="Horton D.L."/>
            <person name="Alikhan N.-F."/>
            <person name="Baker D."/>
            <person name="Gharbi K."/>
            <person name="Hall N."/>
            <person name="Watson M."/>
            <person name="Adriaenssens E.M."/>
            <person name="Foster-Nyarko E."/>
            <person name="Jarju S."/>
            <person name="Secka A."/>
            <person name="Antonio M."/>
            <person name="Oren A."/>
            <person name="Chaudhuri R."/>
            <person name="La Ragione R.M."/>
            <person name="Hildebrand F."/>
            <person name="Pallen M.J."/>
        </authorList>
    </citation>
    <scope>NUCLEOTIDE SEQUENCE [LARGE SCALE GENOMIC DNA]</scope>
    <source>
        <strain evidence="1 2">A46</strain>
    </source>
</reference>